<evidence type="ECO:0000313" key="1">
    <source>
        <dbReference type="EMBL" id="GER51561.1"/>
    </source>
</evidence>
<protein>
    <submittedName>
        <fullName evidence="1">Ribosomal L27e protein family</fullName>
    </submittedName>
</protein>
<dbReference type="AlphaFoldDB" id="A0A5A7R5I2"/>
<evidence type="ECO:0000313" key="2">
    <source>
        <dbReference type="Proteomes" id="UP000325081"/>
    </source>
</evidence>
<organism evidence="1 2">
    <name type="scientific">Striga asiatica</name>
    <name type="common">Asiatic witchweed</name>
    <name type="synonym">Buchnera asiatica</name>
    <dbReference type="NCBI Taxonomy" id="4170"/>
    <lineage>
        <taxon>Eukaryota</taxon>
        <taxon>Viridiplantae</taxon>
        <taxon>Streptophyta</taxon>
        <taxon>Embryophyta</taxon>
        <taxon>Tracheophyta</taxon>
        <taxon>Spermatophyta</taxon>
        <taxon>Magnoliopsida</taxon>
        <taxon>eudicotyledons</taxon>
        <taxon>Gunneridae</taxon>
        <taxon>Pentapetalae</taxon>
        <taxon>asterids</taxon>
        <taxon>lamiids</taxon>
        <taxon>Lamiales</taxon>
        <taxon>Orobanchaceae</taxon>
        <taxon>Buchnereae</taxon>
        <taxon>Striga</taxon>
    </lineage>
</organism>
<dbReference type="Proteomes" id="UP000325081">
    <property type="component" value="Unassembled WGS sequence"/>
</dbReference>
<sequence length="150" mass="17275">MRPLSGFMDFCRWPRYRRCPIISLAKLPPCVITKTSDFRQTKKSRAARLVTCFLKPSSSNLVASSSFVTCNILFKEIVKILHDNEKENLKYRRVNGLTRLGNMFLSGAMRIAHCPKHNSYLAWLERAPTFLALLKCQGPKMRPILQTKDK</sequence>
<reference evidence="2" key="1">
    <citation type="journal article" date="2019" name="Curr. Biol.">
        <title>Genome Sequence of Striga asiatica Provides Insight into the Evolution of Plant Parasitism.</title>
        <authorList>
            <person name="Yoshida S."/>
            <person name="Kim S."/>
            <person name="Wafula E.K."/>
            <person name="Tanskanen J."/>
            <person name="Kim Y.M."/>
            <person name="Honaas L."/>
            <person name="Yang Z."/>
            <person name="Spallek T."/>
            <person name="Conn C.E."/>
            <person name="Ichihashi Y."/>
            <person name="Cheong K."/>
            <person name="Cui S."/>
            <person name="Der J.P."/>
            <person name="Gundlach H."/>
            <person name="Jiao Y."/>
            <person name="Hori C."/>
            <person name="Ishida J.K."/>
            <person name="Kasahara H."/>
            <person name="Kiba T."/>
            <person name="Kim M.S."/>
            <person name="Koo N."/>
            <person name="Laohavisit A."/>
            <person name="Lee Y.H."/>
            <person name="Lumba S."/>
            <person name="McCourt P."/>
            <person name="Mortimer J.C."/>
            <person name="Mutuku J.M."/>
            <person name="Nomura T."/>
            <person name="Sasaki-Sekimoto Y."/>
            <person name="Seto Y."/>
            <person name="Wang Y."/>
            <person name="Wakatake T."/>
            <person name="Sakakibara H."/>
            <person name="Demura T."/>
            <person name="Yamaguchi S."/>
            <person name="Yoneyama K."/>
            <person name="Manabe R.I."/>
            <person name="Nelson D.C."/>
            <person name="Schulman A.H."/>
            <person name="Timko M.P."/>
            <person name="dePamphilis C.W."/>
            <person name="Choi D."/>
            <person name="Shirasu K."/>
        </authorList>
    </citation>
    <scope>NUCLEOTIDE SEQUENCE [LARGE SCALE GENOMIC DNA]</scope>
    <source>
        <strain evidence="2">cv. UVA1</strain>
    </source>
</reference>
<proteinExistence type="predicted"/>
<keyword evidence="2" id="KW-1185">Reference proteome</keyword>
<name>A0A5A7R5I2_STRAF</name>
<dbReference type="EMBL" id="BKCP01009737">
    <property type="protein sequence ID" value="GER51561.1"/>
    <property type="molecule type" value="Genomic_DNA"/>
</dbReference>
<comment type="caution">
    <text evidence="1">The sequence shown here is derived from an EMBL/GenBank/DDBJ whole genome shotgun (WGS) entry which is preliminary data.</text>
</comment>
<gene>
    <name evidence="1" type="ORF">STAS_28952</name>
</gene>
<accession>A0A5A7R5I2</accession>